<keyword evidence="7" id="KW-1185">Reference proteome</keyword>
<accession>A0ABD3WUP3</accession>
<comment type="subcellular location">
    <subcellularLocation>
        <location evidence="1">Nucleus</location>
    </subcellularLocation>
</comment>
<evidence type="ECO:0000256" key="3">
    <source>
        <dbReference type="ARBA" id="ARBA00023242"/>
    </source>
</evidence>
<dbReference type="PANTHER" id="PTHR13486">
    <property type="entry name" value="TELOMERE LENGTH AND SILENCING PROTEIN 1 TLS1 FAMILY MEMBER"/>
    <property type="match status" value="1"/>
</dbReference>
<reference evidence="6 7" key="1">
    <citation type="submission" date="2024-11" db="EMBL/GenBank/DDBJ databases">
        <title>Chromosome-level genome assembly of the freshwater bivalve Anodonta woodiana.</title>
        <authorList>
            <person name="Chen X."/>
        </authorList>
    </citation>
    <scope>NUCLEOTIDE SEQUENCE [LARGE SCALE GENOMIC DNA]</scope>
    <source>
        <strain evidence="6">MN2024</strain>
        <tissue evidence="6">Gills</tissue>
    </source>
</reference>
<proteinExistence type="inferred from homology"/>
<evidence type="ECO:0000313" key="6">
    <source>
        <dbReference type="EMBL" id="KAL3876472.1"/>
    </source>
</evidence>
<dbReference type="InterPro" id="IPR010756">
    <property type="entry name" value="Tls1-like"/>
</dbReference>
<sequence length="290" mass="33290">MTEFTKRISKNIRKRKPSSDEDDDSEDDNVVTKLEDIRVLQKLRERPKGVNAVGLALGKKITKTEEIEGTVEDPFKMKTGGFVDLKTIKINRAALTEEENEAIGTAFAAETNRRDEDAEMLRYVEEQLAKRKGRTTAKEEDNKNTKNVNTLYELPENLKAAASTTKKTEDMLSNQMLSGIPEVDLGIEEKIKNIETTEEAKQRLIEERLKKKDDVSVFVPTNMAVNFVQHNRFNIEDTAPILKKMANSKLSEQKGKRGKPKEERPLTVQPDEKATDDFHFEKFRKQMRRF</sequence>
<dbReference type="PANTHER" id="PTHR13486:SF2">
    <property type="entry name" value="SPLICING FACTOR C9ORF78"/>
    <property type="match status" value="1"/>
</dbReference>
<dbReference type="Pfam" id="PF07052">
    <property type="entry name" value="Hep_59"/>
    <property type="match status" value="1"/>
</dbReference>
<dbReference type="Proteomes" id="UP001634394">
    <property type="component" value="Unassembled WGS sequence"/>
</dbReference>
<keyword evidence="4" id="KW-0175">Coiled coil</keyword>
<feature type="compositionally biased region" description="Acidic residues" evidence="5">
    <location>
        <begin position="20"/>
        <end position="29"/>
    </location>
</feature>
<organism evidence="6 7">
    <name type="scientific">Sinanodonta woodiana</name>
    <name type="common">Chinese pond mussel</name>
    <name type="synonym">Anodonta woodiana</name>
    <dbReference type="NCBI Taxonomy" id="1069815"/>
    <lineage>
        <taxon>Eukaryota</taxon>
        <taxon>Metazoa</taxon>
        <taxon>Spiralia</taxon>
        <taxon>Lophotrochozoa</taxon>
        <taxon>Mollusca</taxon>
        <taxon>Bivalvia</taxon>
        <taxon>Autobranchia</taxon>
        <taxon>Heteroconchia</taxon>
        <taxon>Palaeoheterodonta</taxon>
        <taxon>Unionida</taxon>
        <taxon>Unionoidea</taxon>
        <taxon>Unionidae</taxon>
        <taxon>Unioninae</taxon>
        <taxon>Sinanodonta</taxon>
    </lineage>
</organism>
<feature type="compositionally biased region" description="Basic and acidic residues" evidence="5">
    <location>
        <begin position="251"/>
        <end position="278"/>
    </location>
</feature>
<keyword evidence="3" id="KW-0539">Nucleus</keyword>
<evidence type="ECO:0000256" key="1">
    <source>
        <dbReference type="ARBA" id="ARBA00004123"/>
    </source>
</evidence>
<dbReference type="EMBL" id="JBJQND010000005">
    <property type="protein sequence ID" value="KAL3876472.1"/>
    <property type="molecule type" value="Genomic_DNA"/>
</dbReference>
<protein>
    <recommendedName>
        <fullName evidence="8">Telomere length and silencing protein 1 homolog</fullName>
    </recommendedName>
</protein>
<dbReference type="AlphaFoldDB" id="A0ABD3WUP3"/>
<evidence type="ECO:0000256" key="2">
    <source>
        <dbReference type="ARBA" id="ARBA00007643"/>
    </source>
</evidence>
<evidence type="ECO:0000256" key="5">
    <source>
        <dbReference type="SAM" id="MobiDB-lite"/>
    </source>
</evidence>
<feature type="compositionally biased region" description="Basic residues" evidence="5">
    <location>
        <begin position="7"/>
        <end position="16"/>
    </location>
</feature>
<name>A0ABD3WUP3_SINWO</name>
<feature type="region of interest" description="Disordered" evidence="5">
    <location>
        <begin position="1"/>
        <end position="29"/>
    </location>
</feature>
<evidence type="ECO:0000313" key="7">
    <source>
        <dbReference type="Proteomes" id="UP001634394"/>
    </source>
</evidence>
<comment type="caution">
    <text evidence="6">The sequence shown here is derived from an EMBL/GenBank/DDBJ whole genome shotgun (WGS) entry which is preliminary data.</text>
</comment>
<gene>
    <name evidence="6" type="ORF">ACJMK2_034315</name>
</gene>
<feature type="coiled-coil region" evidence="4">
    <location>
        <begin position="187"/>
        <end position="214"/>
    </location>
</feature>
<evidence type="ECO:0000256" key="4">
    <source>
        <dbReference type="SAM" id="Coils"/>
    </source>
</evidence>
<evidence type="ECO:0008006" key="8">
    <source>
        <dbReference type="Google" id="ProtNLM"/>
    </source>
</evidence>
<feature type="region of interest" description="Disordered" evidence="5">
    <location>
        <begin position="246"/>
        <end position="278"/>
    </location>
</feature>
<dbReference type="GO" id="GO:0005634">
    <property type="term" value="C:nucleus"/>
    <property type="evidence" value="ECO:0007669"/>
    <property type="project" value="UniProtKB-SubCell"/>
</dbReference>
<comment type="similarity">
    <text evidence="2">Belongs to the TLS1 family.</text>
</comment>